<dbReference type="Proteomes" id="UP000485058">
    <property type="component" value="Unassembled WGS sequence"/>
</dbReference>
<protein>
    <submittedName>
        <fullName evidence="1">Uncharacterized protein</fullName>
    </submittedName>
</protein>
<comment type="caution">
    <text evidence="1">The sequence shown here is derived from an EMBL/GenBank/DDBJ whole genome shotgun (WGS) entry which is preliminary data.</text>
</comment>
<accession>A0A699Z2X1</accession>
<keyword evidence="2" id="KW-1185">Reference proteome</keyword>
<name>A0A699Z2X1_HAELA</name>
<reference evidence="1 2" key="1">
    <citation type="submission" date="2020-02" db="EMBL/GenBank/DDBJ databases">
        <title>Draft genome sequence of Haematococcus lacustris strain NIES-144.</title>
        <authorList>
            <person name="Morimoto D."/>
            <person name="Nakagawa S."/>
            <person name="Yoshida T."/>
            <person name="Sawayama S."/>
        </authorList>
    </citation>
    <scope>NUCLEOTIDE SEQUENCE [LARGE SCALE GENOMIC DNA]</scope>
    <source>
        <strain evidence="1 2">NIES-144</strain>
    </source>
</reference>
<evidence type="ECO:0000313" key="1">
    <source>
        <dbReference type="EMBL" id="GFH16411.1"/>
    </source>
</evidence>
<sequence length="150" mass="16582">MCDFSAEQLGRSWTAVSSEPGSHQPGSEADAVVLQGRELVAAVFVGLNNIGRLAQQMMGNTNQPVELRSLRNVNLGWKNLTDLLCRKLQPGCRQTCVTESQTQLLLGGCLDILLSELAVFAANPRIDRLSVLHFWQSNITRTVEEFFTHV</sequence>
<evidence type="ECO:0000313" key="2">
    <source>
        <dbReference type="Proteomes" id="UP000485058"/>
    </source>
</evidence>
<feature type="non-terminal residue" evidence="1">
    <location>
        <position position="150"/>
    </location>
</feature>
<gene>
    <name evidence="1" type="ORF">HaLaN_12826</name>
</gene>
<dbReference type="AlphaFoldDB" id="A0A699Z2X1"/>
<proteinExistence type="predicted"/>
<feature type="non-terminal residue" evidence="1">
    <location>
        <position position="1"/>
    </location>
</feature>
<organism evidence="1 2">
    <name type="scientific">Haematococcus lacustris</name>
    <name type="common">Green alga</name>
    <name type="synonym">Haematococcus pluvialis</name>
    <dbReference type="NCBI Taxonomy" id="44745"/>
    <lineage>
        <taxon>Eukaryota</taxon>
        <taxon>Viridiplantae</taxon>
        <taxon>Chlorophyta</taxon>
        <taxon>core chlorophytes</taxon>
        <taxon>Chlorophyceae</taxon>
        <taxon>CS clade</taxon>
        <taxon>Chlamydomonadales</taxon>
        <taxon>Haematococcaceae</taxon>
        <taxon>Haematococcus</taxon>
    </lineage>
</organism>
<dbReference type="EMBL" id="BLLF01000994">
    <property type="protein sequence ID" value="GFH16411.1"/>
    <property type="molecule type" value="Genomic_DNA"/>
</dbReference>